<feature type="transmembrane region" description="Helical" evidence="6">
    <location>
        <begin position="95"/>
        <end position="114"/>
    </location>
</feature>
<dbReference type="PANTHER" id="PTHR32322">
    <property type="entry name" value="INNER MEMBRANE TRANSPORTER"/>
    <property type="match status" value="1"/>
</dbReference>
<comment type="similarity">
    <text evidence="2">Belongs to the EamA transporter family.</text>
</comment>
<evidence type="ECO:0000313" key="8">
    <source>
        <dbReference type="EMBL" id="MBA8924705.1"/>
    </source>
</evidence>
<evidence type="ECO:0000256" key="3">
    <source>
        <dbReference type="ARBA" id="ARBA00022692"/>
    </source>
</evidence>
<feature type="transmembrane region" description="Helical" evidence="6">
    <location>
        <begin position="39"/>
        <end position="58"/>
    </location>
</feature>
<dbReference type="RefSeq" id="WP_182836901.1">
    <property type="nucleotide sequence ID" value="NZ_BAAABQ010000001.1"/>
</dbReference>
<sequence length="289" mass="28767">MSTQSSQSRPSATAAILIASVLWGTTGTASSLAPAGAPALIVGAAGLTLGGALLLLTSRAGLRLLLTRQPLVLLGAAAVATYPLSFYPAVASTGVAVATVLTLGSGPVFTGLLAHLLHGHRLTRRWALATTAAVLGCAVLVIGAEGSTHLNPTGILLALLAGLAYAAYTVIGAHLIDQGADARGAVGSMFGGAALLTLPVVLLSQPVWLTTPRGAAVAAHLALITTFLAYLLFGHGLRHTTAAVAATLTLLEPAVATVLGILVTGEHLPALSWTGLAVLGAGILVLAFD</sequence>
<evidence type="ECO:0000259" key="7">
    <source>
        <dbReference type="Pfam" id="PF00892"/>
    </source>
</evidence>
<gene>
    <name evidence="8" type="ORF">BC739_001902</name>
</gene>
<feature type="transmembrane region" description="Helical" evidence="6">
    <location>
        <begin position="270"/>
        <end position="288"/>
    </location>
</feature>
<keyword evidence="5 6" id="KW-0472">Membrane</keyword>
<dbReference type="InterPro" id="IPR050638">
    <property type="entry name" value="AA-Vitamin_Transporters"/>
</dbReference>
<feature type="transmembrane region" description="Helical" evidence="6">
    <location>
        <begin position="188"/>
        <end position="208"/>
    </location>
</feature>
<comment type="caution">
    <text evidence="8">The sequence shown here is derived from an EMBL/GenBank/DDBJ whole genome shotgun (WGS) entry which is preliminary data.</text>
</comment>
<name>A0ABR6BD39_9PSEU</name>
<protein>
    <submittedName>
        <fullName evidence="8">DME family drug/metabolite transporter</fullName>
    </submittedName>
</protein>
<dbReference type="InterPro" id="IPR037185">
    <property type="entry name" value="EmrE-like"/>
</dbReference>
<dbReference type="PANTHER" id="PTHR32322:SF2">
    <property type="entry name" value="EAMA DOMAIN-CONTAINING PROTEIN"/>
    <property type="match status" value="1"/>
</dbReference>
<feature type="transmembrane region" description="Helical" evidence="6">
    <location>
        <begin position="155"/>
        <end position="176"/>
    </location>
</feature>
<evidence type="ECO:0000256" key="6">
    <source>
        <dbReference type="SAM" id="Phobius"/>
    </source>
</evidence>
<keyword evidence="4 6" id="KW-1133">Transmembrane helix</keyword>
<dbReference type="InterPro" id="IPR000620">
    <property type="entry name" value="EamA_dom"/>
</dbReference>
<feature type="transmembrane region" description="Helical" evidence="6">
    <location>
        <begin position="126"/>
        <end position="143"/>
    </location>
</feature>
<dbReference type="SUPFAM" id="SSF103481">
    <property type="entry name" value="Multidrug resistance efflux transporter EmrE"/>
    <property type="match status" value="2"/>
</dbReference>
<feature type="transmembrane region" description="Helical" evidence="6">
    <location>
        <begin position="214"/>
        <end position="233"/>
    </location>
</feature>
<evidence type="ECO:0000256" key="1">
    <source>
        <dbReference type="ARBA" id="ARBA00004141"/>
    </source>
</evidence>
<evidence type="ECO:0000256" key="4">
    <source>
        <dbReference type="ARBA" id="ARBA00022989"/>
    </source>
</evidence>
<evidence type="ECO:0000313" key="9">
    <source>
        <dbReference type="Proteomes" id="UP000517916"/>
    </source>
</evidence>
<feature type="transmembrane region" description="Helical" evidence="6">
    <location>
        <begin position="240"/>
        <end position="264"/>
    </location>
</feature>
<keyword evidence="9" id="KW-1185">Reference proteome</keyword>
<evidence type="ECO:0000256" key="5">
    <source>
        <dbReference type="ARBA" id="ARBA00023136"/>
    </source>
</evidence>
<dbReference type="EMBL" id="JACJID010000001">
    <property type="protein sequence ID" value="MBA8924705.1"/>
    <property type="molecule type" value="Genomic_DNA"/>
</dbReference>
<keyword evidence="3 6" id="KW-0812">Transmembrane</keyword>
<dbReference type="Proteomes" id="UP000517916">
    <property type="component" value="Unassembled WGS sequence"/>
</dbReference>
<feature type="domain" description="EamA" evidence="7">
    <location>
        <begin position="15"/>
        <end position="141"/>
    </location>
</feature>
<proteinExistence type="inferred from homology"/>
<comment type="subcellular location">
    <subcellularLocation>
        <location evidence="1">Membrane</location>
        <topology evidence="1">Multi-pass membrane protein</topology>
    </subcellularLocation>
</comment>
<organism evidence="8 9">
    <name type="scientific">Kutzneria viridogrisea</name>
    <dbReference type="NCBI Taxonomy" id="47990"/>
    <lineage>
        <taxon>Bacteria</taxon>
        <taxon>Bacillati</taxon>
        <taxon>Actinomycetota</taxon>
        <taxon>Actinomycetes</taxon>
        <taxon>Pseudonocardiales</taxon>
        <taxon>Pseudonocardiaceae</taxon>
        <taxon>Kutzneria</taxon>
    </lineage>
</organism>
<feature type="transmembrane region" description="Helical" evidence="6">
    <location>
        <begin position="70"/>
        <end position="89"/>
    </location>
</feature>
<accession>A0ABR6BD39</accession>
<evidence type="ECO:0000256" key="2">
    <source>
        <dbReference type="ARBA" id="ARBA00007362"/>
    </source>
</evidence>
<dbReference type="Pfam" id="PF00892">
    <property type="entry name" value="EamA"/>
    <property type="match status" value="2"/>
</dbReference>
<feature type="domain" description="EamA" evidence="7">
    <location>
        <begin position="153"/>
        <end position="287"/>
    </location>
</feature>
<reference evidence="8 9" key="1">
    <citation type="submission" date="2020-08" db="EMBL/GenBank/DDBJ databases">
        <title>Genomic Encyclopedia of Archaeal and Bacterial Type Strains, Phase II (KMG-II): from individual species to whole genera.</title>
        <authorList>
            <person name="Goeker M."/>
        </authorList>
    </citation>
    <scope>NUCLEOTIDE SEQUENCE [LARGE SCALE GENOMIC DNA]</scope>
    <source>
        <strain evidence="8 9">DSM 43850</strain>
    </source>
</reference>